<dbReference type="Proteomes" id="UP000654922">
    <property type="component" value="Unassembled WGS sequence"/>
</dbReference>
<dbReference type="OrthoDB" id="4484359at2759"/>
<feature type="region of interest" description="Disordered" evidence="1">
    <location>
        <begin position="95"/>
        <end position="125"/>
    </location>
</feature>
<organism evidence="2 3">
    <name type="scientific">Aspergillus felis</name>
    <dbReference type="NCBI Taxonomy" id="1287682"/>
    <lineage>
        <taxon>Eukaryota</taxon>
        <taxon>Fungi</taxon>
        <taxon>Dikarya</taxon>
        <taxon>Ascomycota</taxon>
        <taxon>Pezizomycotina</taxon>
        <taxon>Eurotiomycetes</taxon>
        <taxon>Eurotiomycetidae</taxon>
        <taxon>Eurotiales</taxon>
        <taxon>Aspergillaceae</taxon>
        <taxon>Aspergillus</taxon>
        <taxon>Aspergillus subgen. Fumigati</taxon>
    </lineage>
</organism>
<dbReference type="EMBL" id="JACBAE010001392">
    <property type="protein sequence ID" value="KAF7157487.1"/>
    <property type="molecule type" value="Genomic_DNA"/>
</dbReference>
<evidence type="ECO:0000313" key="3">
    <source>
        <dbReference type="Proteomes" id="UP000654922"/>
    </source>
</evidence>
<name>A0A8H6PN96_9EURO</name>
<proteinExistence type="predicted"/>
<dbReference type="AlphaFoldDB" id="A0A8H6PN96"/>
<reference evidence="2" key="1">
    <citation type="submission" date="2020-06" db="EMBL/GenBank/DDBJ databases">
        <title>Draft genome sequences of strains closely related to Aspergillus parafelis and Aspergillus hiratsukae.</title>
        <authorList>
            <person name="Dos Santos R.A.C."/>
            <person name="Rivero-Menendez O."/>
            <person name="Steenwyk J.L."/>
            <person name="Mead M.E."/>
            <person name="Goldman G.H."/>
            <person name="Alastruey-Izquierdo A."/>
            <person name="Rokas A."/>
        </authorList>
    </citation>
    <scope>NUCLEOTIDE SEQUENCE</scope>
    <source>
        <strain evidence="2">CNM-CM5623</strain>
    </source>
</reference>
<protein>
    <submittedName>
        <fullName evidence="2">Uncharacterized protein</fullName>
    </submittedName>
</protein>
<comment type="caution">
    <text evidence="2">The sequence shown here is derived from an EMBL/GenBank/DDBJ whole genome shotgun (WGS) entry which is preliminary data.</text>
</comment>
<evidence type="ECO:0000256" key="1">
    <source>
        <dbReference type="SAM" id="MobiDB-lite"/>
    </source>
</evidence>
<gene>
    <name evidence="2" type="ORF">CNMCM5623_001748</name>
</gene>
<accession>A0A8H6PN96</accession>
<sequence>MDALCHGTYNSRRQSRLSNQTSKPSCFCGDSSPPELQALPINDESGVEAVFRLFSQAMAFWERLKTCRPCLQAHTYRVLDMIENVIGFLSNNVTNTPDNSDGAPERHSRSSSGTGTGSGSSIGSAPQNFAQPRVLPVVAPSSPSLAAALENLPPMALGRFTLDGQQGATLIRSIYRRMLRQIASMLDEMQQMEHNQHVRWERELGNYLIPVLQLLEAIER</sequence>
<evidence type="ECO:0000313" key="2">
    <source>
        <dbReference type="EMBL" id="KAF7157487.1"/>
    </source>
</evidence>